<organism evidence="1">
    <name type="scientific">viral metagenome</name>
    <dbReference type="NCBI Taxonomy" id="1070528"/>
    <lineage>
        <taxon>unclassified sequences</taxon>
        <taxon>metagenomes</taxon>
        <taxon>organismal metagenomes</taxon>
    </lineage>
</organism>
<sequence>MAEDIWEIIDNFSAGIFDGDAVTDLPSNASLMLRNIVIKNGRYIGNRPGYEKFTLNKIIVNNVQKIITGFHQYSDGTTTTYIVTAGGKVYTYNATTATFTDTGQTYTETSADKTVYNHFVKHYHYVVMYNGVDQPIYFDGTSWATLGNAPICSMMEHYSGAMFANDASDKIALLFSDDYASFTDWPASYFRDVTDSREDAVVAFRKVNDYIGGLLLSENNVYGLSGTVRSNYITLIKATNVGCVSHESFHVMNGMPIWLDEDGFYTLDENYTPVRFYQLDNMFSSFDYARKATAWGVVYKGWPGVSKQYLCAVTMGSGHTNNNQMFAYDYKTSGWRYDTNVPSDILTLGKDSNGRQILFGAGNDNYHVYKLYTGTSDDGEGINCAYISYPVSFKQALQIKHSDKAMKVVDRIEIWYRSKYGGNFDILVTSDFKGDTYPATGVFESVSLENEGSVPAQYEMELAENESHYLKLKYANKVQFDISPLEGRFFQVRINCNDANQDWEIYQIALRGRVRGWA</sequence>
<protein>
    <submittedName>
        <fullName evidence="1">Uncharacterized protein</fullName>
    </submittedName>
</protein>
<proteinExistence type="predicted"/>
<dbReference type="EMBL" id="MT142335">
    <property type="protein sequence ID" value="QJA78412.1"/>
    <property type="molecule type" value="Genomic_DNA"/>
</dbReference>
<name>A0A6H1ZH03_9ZZZZ</name>
<dbReference type="AlphaFoldDB" id="A0A6H1ZH03"/>
<dbReference type="EMBL" id="MT144035">
    <property type="protein sequence ID" value="QJA47206.1"/>
    <property type="molecule type" value="Genomic_DNA"/>
</dbReference>
<dbReference type="EMBL" id="MT141379">
    <property type="protein sequence ID" value="QJA59661.1"/>
    <property type="molecule type" value="Genomic_DNA"/>
</dbReference>
<accession>A0A6H1ZH03</accession>
<gene>
    <name evidence="3" type="ORF">MM415A01073_0016</name>
    <name evidence="2" type="ORF">MM415B01252_0018</name>
    <name evidence="1" type="ORF">TM448A00620_0008</name>
</gene>
<reference evidence="1" key="1">
    <citation type="submission" date="2020-03" db="EMBL/GenBank/DDBJ databases">
        <title>The deep terrestrial virosphere.</title>
        <authorList>
            <person name="Holmfeldt K."/>
            <person name="Nilsson E."/>
            <person name="Simone D."/>
            <person name="Lopez-Fernandez M."/>
            <person name="Wu X."/>
            <person name="de Brujin I."/>
            <person name="Lundin D."/>
            <person name="Andersson A."/>
            <person name="Bertilsson S."/>
            <person name="Dopson M."/>
        </authorList>
    </citation>
    <scope>NUCLEOTIDE SEQUENCE</scope>
    <source>
        <strain evidence="3">MM415A01073</strain>
        <strain evidence="2">MM415B01252</strain>
        <strain evidence="1">TM448A00620</strain>
    </source>
</reference>
<evidence type="ECO:0000313" key="1">
    <source>
        <dbReference type="EMBL" id="QJA47206.1"/>
    </source>
</evidence>
<evidence type="ECO:0000313" key="2">
    <source>
        <dbReference type="EMBL" id="QJA59661.1"/>
    </source>
</evidence>
<evidence type="ECO:0000313" key="3">
    <source>
        <dbReference type="EMBL" id="QJA78412.1"/>
    </source>
</evidence>